<dbReference type="PANTHER" id="PTHR21580">
    <property type="entry name" value="SHIPPO-1-RELATED"/>
    <property type="match status" value="1"/>
</dbReference>
<dbReference type="Proteomes" id="UP001174909">
    <property type="component" value="Unassembled WGS sequence"/>
</dbReference>
<reference evidence="2" key="1">
    <citation type="submission" date="2023-03" db="EMBL/GenBank/DDBJ databases">
        <authorList>
            <person name="Steffen K."/>
            <person name="Cardenas P."/>
        </authorList>
    </citation>
    <scope>NUCLEOTIDE SEQUENCE</scope>
</reference>
<proteinExistence type="predicted"/>
<gene>
    <name evidence="2" type="ORF">GBAR_LOCUS21700</name>
</gene>
<dbReference type="EMBL" id="CASHTH010003022">
    <property type="protein sequence ID" value="CAI8038984.1"/>
    <property type="molecule type" value="Genomic_DNA"/>
</dbReference>
<evidence type="ECO:0000313" key="3">
    <source>
        <dbReference type="Proteomes" id="UP001174909"/>
    </source>
</evidence>
<evidence type="ECO:0000313" key="2">
    <source>
        <dbReference type="EMBL" id="CAI8038984.1"/>
    </source>
</evidence>
<feature type="region of interest" description="Disordered" evidence="1">
    <location>
        <begin position="406"/>
        <end position="436"/>
    </location>
</feature>
<feature type="compositionally biased region" description="Polar residues" evidence="1">
    <location>
        <begin position="406"/>
        <end position="420"/>
    </location>
</feature>
<dbReference type="Pfam" id="PF07004">
    <property type="entry name" value="SHIPPO-rpt"/>
    <property type="match status" value="3"/>
</dbReference>
<comment type="caution">
    <text evidence="2">The sequence shown here is derived from an EMBL/GenBank/DDBJ whole genome shotgun (WGS) entry which is preliminary data.</text>
</comment>
<dbReference type="AlphaFoldDB" id="A0AA35T0D8"/>
<sequence>MYGRGVRLLTQPALSTAPGVGPGTYRVDDGRRHAGESYAPFCSMAVRKSFLTVDQQLATAPGPSHYTPDLEDHVKGGDSLKSKAERFRDRLSRTPGPGTYSVSKRSDWLRKTYPPPSPEVIDPKHTPVLHTYQEPRSASLREDWDTGRLRLDRPHFASGETEETGKYLYLPHSYVAVQGLQQQSHDIASLLNLSRMISWTVNNNTVDNYTTEHCLTLQMPKDTCYKASCMFHGTYKCPFGSTSVRTAPLIKKDVILGPGPAHYQPSESQTVEPGDGGRSQQPRETKPSYTFASTTSRLYSLPSIVTDIPPPDRAPSRVTKRSMRGAFLSSSSRSAPPRDIMLEEPDVMNPGPGQYDYQNPLGRGKPGLLCQRDLRFKPIGNKVPGPGAYTLSKGYKDTVLQGTYNATLDNPLTSSSSSDQHGPERTTKKQTLVVET</sequence>
<organism evidence="2 3">
    <name type="scientific">Geodia barretti</name>
    <name type="common">Barrett's horny sponge</name>
    <dbReference type="NCBI Taxonomy" id="519541"/>
    <lineage>
        <taxon>Eukaryota</taxon>
        <taxon>Metazoa</taxon>
        <taxon>Porifera</taxon>
        <taxon>Demospongiae</taxon>
        <taxon>Heteroscleromorpha</taxon>
        <taxon>Tetractinellida</taxon>
        <taxon>Astrophorina</taxon>
        <taxon>Geodiidae</taxon>
        <taxon>Geodia</taxon>
    </lineage>
</organism>
<protein>
    <submittedName>
        <fullName evidence="2">Sperm-tail PG-rich repeat-containing protein 2</fullName>
    </submittedName>
</protein>
<dbReference type="InterPro" id="IPR051291">
    <property type="entry name" value="CIMAP"/>
</dbReference>
<evidence type="ECO:0000256" key="1">
    <source>
        <dbReference type="SAM" id="MobiDB-lite"/>
    </source>
</evidence>
<dbReference type="InterPro" id="IPR010736">
    <property type="entry name" value="SHIPPO-rpt"/>
</dbReference>
<name>A0AA35T0D8_GEOBA</name>
<feature type="region of interest" description="Disordered" evidence="1">
    <location>
        <begin position="256"/>
        <end position="292"/>
    </location>
</feature>
<accession>A0AA35T0D8</accession>
<keyword evidence="3" id="KW-1185">Reference proteome</keyword>
<dbReference type="PANTHER" id="PTHR21580:SF60">
    <property type="entry name" value="SPERM-TAIL PG-RICH REPEAT-CONTAINING PROTEIN 2"/>
    <property type="match status" value="1"/>
</dbReference>